<dbReference type="AlphaFoldDB" id="A0A7R9K032"/>
<evidence type="ECO:0000313" key="1">
    <source>
        <dbReference type="EMBL" id="CAD7596572.1"/>
    </source>
</evidence>
<reference evidence="1" key="1">
    <citation type="submission" date="2020-11" db="EMBL/GenBank/DDBJ databases">
        <authorList>
            <person name="Tran Van P."/>
        </authorList>
    </citation>
    <scope>NUCLEOTIDE SEQUENCE</scope>
</reference>
<dbReference type="EMBL" id="OE841638">
    <property type="protein sequence ID" value="CAD7596572.1"/>
    <property type="molecule type" value="Genomic_DNA"/>
</dbReference>
<protein>
    <submittedName>
        <fullName evidence="1">Uncharacterized protein</fullName>
    </submittedName>
</protein>
<gene>
    <name evidence="1" type="ORF">TGEB3V08_LOCUS6457</name>
</gene>
<sequence length="62" mass="7038">MAAKATLITLNNGKKMPVLGFGTWQKESRMNSFFPFTGQPDKTRLASLFVCQGYLQFHLLTR</sequence>
<organism evidence="1">
    <name type="scientific">Timema genevievae</name>
    <name type="common">Walking stick</name>
    <dbReference type="NCBI Taxonomy" id="629358"/>
    <lineage>
        <taxon>Eukaryota</taxon>
        <taxon>Metazoa</taxon>
        <taxon>Ecdysozoa</taxon>
        <taxon>Arthropoda</taxon>
        <taxon>Hexapoda</taxon>
        <taxon>Insecta</taxon>
        <taxon>Pterygota</taxon>
        <taxon>Neoptera</taxon>
        <taxon>Polyneoptera</taxon>
        <taxon>Phasmatodea</taxon>
        <taxon>Timematodea</taxon>
        <taxon>Timematoidea</taxon>
        <taxon>Timematidae</taxon>
        <taxon>Timema</taxon>
    </lineage>
</organism>
<accession>A0A7R9K032</accession>
<name>A0A7R9K032_TIMGE</name>
<proteinExistence type="predicted"/>